<dbReference type="InterPro" id="IPR016024">
    <property type="entry name" value="ARM-type_fold"/>
</dbReference>
<protein>
    <submittedName>
        <fullName evidence="7">Arylsulfatase</fullName>
        <ecNumber evidence="7">3.1.6.1</ecNumber>
    </submittedName>
</protein>
<feature type="domain" description="Sulfatase N-terminal" evidence="6">
    <location>
        <begin position="32"/>
        <end position="302"/>
    </location>
</feature>
<keyword evidence="8" id="KW-1185">Reference proteome</keyword>
<dbReference type="PROSITE" id="PS00523">
    <property type="entry name" value="SULFATASE_1"/>
    <property type="match status" value="1"/>
</dbReference>
<proteinExistence type="inferred from homology"/>
<name>A0A143PMJ2_LUTPR</name>
<feature type="chain" id="PRO_5007511672" evidence="5">
    <location>
        <begin position="29"/>
        <end position="622"/>
    </location>
</feature>
<keyword evidence="4" id="KW-0106">Calcium</keyword>
<dbReference type="GO" id="GO:0004065">
    <property type="term" value="F:arylsulfatase activity"/>
    <property type="evidence" value="ECO:0007669"/>
    <property type="project" value="UniProtKB-EC"/>
</dbReference>
<dbReference type="Pfam" id="PF00884">
    <property type="entry name" value="Sulfatase"/>
    <property type="match status" value="1"/>
</dbReference>
<dbReference type="EMBL" id="CP015136">
    <property type="protein sequence ID" value="AMY09815.1"/>
    <property type="molecule type" value="Genomic_DNA"/>
</dbReference>
<evidence type="ECO:0000256" key="2">
    <source>
        <dbReference type="ARBA" id="ARBA00022723"/>
    </source>
</evidence>
<dbReference type="SUPFAM" id="SSF53649">
    <property type="entry name" value="Alkaline phosphatase-like"/>
    <property type="match status" value="1"/>
</dbReference>
<comment type="similarity">
    <text evidence="1">Belongs to the sulfatase family.</text>
</comment>
<dbReference type="GO" id="GO:0046872">
    <property type="term" value="F:metal ion binding"/>
    <property type="evidence" value="ECO:0007669"/>
    <property type="project" value="UniProtKB-KW"/>
</dbReference>
<dbReference type="Proteomes" id="UP000076079">
    <property type="component" value="Chromosome"/>
</dbReference>
<evidence type="ECO:0000259" key="6">
    <source>
        <dbReference type="Pfam" id="PF00884"/>
    </source>
</evidence>
<evidence type="ECO:0000313" key="8">
    <source>
        <dbReference type="Proteomes" id="UP000076079"/>
    </source>
</evidence>
<dbReference type="AlphaFoldDB" id="A0A143PMJ2"/>
<sequence length="622" mass="68453" precursor="true">MTARVSWLRRAACAVIALIAVSAGRARAQERPNILWLSSEDNGPQLGAYGDRNSTVPALDALAARGIRFTRVWAAAPVCAPSRTAIITGVLQQSTGGMHMRSEVPLGAPVRMFPALLREAGYYTTNNVKEDYNHPTPAGVWDESSRTAHWRTRRPGQPFFAVFNSVTTHESQIRVRPHTPVHDPASVRVPPYHPDTPEVRRDWAQYYDKLSEMDAEVAARLQELEQDGLAASTIVVYWGDHGVGLPRGKRWLYPAGLDVPLIVYVPERFRVLAPEGYGPGVASDRLVSLLDLAPTMLSVAGIRPPEWMQGRAFMGPHAGPPRDWLAAGRDRMDERVDMSRAIRDGRHLYIRNFHPERAQGEYLAYMFEMPTTQVWKALHDAGRLDAVQEAFWQEKSPEELYDLATDPDAVRNLAGDPAHALTLARCRAALRAHLLGTRDLGLLPETDMHRRRGERTPYELAMDTAALPLERILDTADMATRRRSGDAARLQAGLADADPAVRYWSALGLRLIGAGAVRVAAAPLQALLADRDPGPRVAAADALARYGDPVQRRDSLATLLATADYRRDGNHAAMLALDVIVALGPLADPIRAEAAVVAEPGKDVPLREQEYVGRLKKAVAKK</sequence>
<dbReference type="EC" id="3.1.6.1" evidence="7"/>
<organism evidence="7 8">
    <name type="scientific">Luteitalea pratensis</name>
    <dbReference type="NCBI Taxonomy" id="1855912"/>
    <lineage>
        <taxon>Bacteria</taxon>
        <taxon>Pseudomonadati</taxon>
        <taxon>Acidobacteriota</taxon>
        <taxon>Vicinamibacteria</taxon>
        <taxon>Vicinamibacterales</taxon>
        <taxon>Vicinamibacteraceae</taxon>
        <taxon>Luteitalea</taxon>
    </lineage>
</organism>
<gene>
    <name evidence="7" type="primary">atsA_7</name>
    <name evidence="7" type="ORF">LuPra_03041</name>
</gene>
<dbReference type="Gene3D" id="1.25.10.10">
    <property type="entry name" value="Leucine-rich Repeat Variant"/>
    <property type="match status" value="1"/>
</dbReference>
<dbReference type="PANTHER" id="PTHR42693">
    <property type="entry name" value="ARYLSULFATASE FAMILY MEMBER"/>
    <property type="match status" value="1"/>
</dbReference>
<evidence type="ECO:0000256" key="4">
    <source>
        <dbReference type="ARBA" id="ARBA00022837"/>
    </source>
</evidence>
<dbReference type="PANTHER" id="PTHR42693:SF53">
    <property type="entry name" value="ENDO-4-O-SULFATASE"/>
    <property type="match status" value="1"/>
</dbReference>
<dbReference type="InterPro" id="IPR011989">
    <property type="entry name" value="ARM-like"/>
</dbReference>
<dbReference type="RefSeq" id="WP_110171531.1">
    <property type="nucleotide sequence ID" value="NZ_CP015136.1"/>
</dbReference>
<evidence type="ECO:0000313" key="7">
    <source>
        <dbReference type="EMBL" id="AMY09815.1"/>
    </source>
</evidence>
<dbReference type="Gene3D" id="3.40.720.10">
    <property type="entry name" value="Alkaline Phosphatase, subunit A"/>
    <property type="match status" value="1"/>
</dbReference>
<keyword evidence="3 7" id="KW-0378">Hydrolase</keyword>
<evidence type="ECO:0000256" key="1">
    <source>
        <dbReference type="ARBA" id="ARBA00008779"/>
    </source>
</evidence>
<dbReference type="STRING" id="1855912.LuPra_03041"/>
<evidence type="ECO:0000256" key="3">
    <source>
        <dbReference type="ARBA" id="ARBA00022801"/>
    </source>
</evidence>
<dbReference type="OrthoDB" id="9762324at2"/>
<dbReference type="InterPro" id="IPR050738">
    <property type="entry name" value="Sulfatase"/>
</dbReference>
<reference evidence="8" key="2">
    <citation type="submission" date="2016-04" db="EMBL/GenBank/DDBJ databases">
        <title>First Complete Genome Sequence of a Subdivision 6 Acidobacterium.</title>
        <authorList>
            <person name="Huang S."/>
            <person name="Vieira S."/>
            <person name="Bunk B."/>
            <person name="Riedel T."/>
            <person name="Sproeer C."/>
            <person name="Overmann J."/>
        </authorList>
    </citation>
    <scope>NUCLEOTIDE SEQUENCE [LARGE SCALE GENOMIC DNA]</scope>
    <source>
        <strain evidence="8">DSM 100886 HEG_-6_39</strain>
    </source>
</reference>
<dbReference type="CDD" id="cd16027">
    <property type="entry name" value="SGSH"/>
    <property type="match status" value="1"/>
</dbReference>
<feature type="signal peptide" evidence="5">
    <location>
        <begin position="1"/>
        <end position="28"/>
    </location>
</feature>
<dbReference type="InterPro" id="IPR000917">
    <property type="entry name" value="Sulfatase_N"/>
</dbReference>
<dbReference type="InterPro" id="IPR024607">
    <property type="entry name" value="Sulfatase_CS"/>
</dbReference>
<keyword evidence="5" id="KW-0732">Signal</keyword>
<dbReference type="InterPro" id="IPR017850">
    <property type="entry name" value="Alkaline_phosphatase_core_sf"/>
</dbReference>
<dbReference type="PATRIC" id="fig|1813736.3.peg.3240"/>
<dbReference type="SUPFAM" id="SSF48371">
    <property type="entry name" value="ARM repeat"/>
    <property type="match status" value="1"/>
</dbReference>
<reference evidence="7 8" key="1">
    <citation type="journal article" date="2016" name="Genome Announc.">
        <title>First Complete Genome Sequence of a Subdivision 6 Acidobacterium Strain.</title>
        <authorList>
            <person name="Huang S."/>
            <person name="Vieira S."/>
            <person name="Bunk B."/>
            <person name="Riedel T."/>
            <person name="Sproer C."/>
            <person name="Overmann J."/>
        </authorList>
    </citation>
    <scope>NUCLEOTIDE SEQUENCE [LARGE SCALE GENOMIC DNA]</scope>
    <source>
        <strain evidence="8">DSM 100886 HEG_-6_39</strain>
    </source>
</reference>
<evidence type="ECO:0000256" key="5">
    <source>
        <dbReference type="SAM" id="SignalP"/>
    </source>
</evidence>
<accession>A0A143PMJ2</accession>
<dbReference type="KEGG" id="abac:LuPra_03041"/>
<keyword evidence="2" id="KW-0479">Metal-binding</keyword>